<dbReference type="RefSeq" id="WP_060833367.1">
    <property type="nucleotide sequence ID" value="NZ_JAKCFE010000184.1"/>
</dbReference>
<dbReference type="EMBL" id="AP014800">
    <property type="protein sequence ID" value="BAQ67207.1"/>
    <property type="molecule type" value="Genomic_DNA"/>
</dbReference>
<evidence type="ECO:0008006" key="4">
    <source>
        <dbReference type="Google" id="ProtNLM"/>
    </source>
</evidence>
<reference evidence="1 3" key="1">
    <citation type="submission" date="2015-02" db="EMBL/GenBank/DDBJ databases">
        <title>Genome sequene of Rhodovulum sulfidophilum DSM 2351.</title>
        <authorList>
            <person name="Nagao N."/>
        </authorList>
    </citation>
    <scope>NUCLEOTIDE SEQUENCE [LARGE SCALE GENOMIC DNA]</scope>
    <source>
        <strain evidence="1 3">DSM 2351</strain>
    </source>
</reference>
<dbReference type="PATRIC" id="fig|35806.4.peg.35"/>
<evidence type="ECO:0000313" key="2">
    <source>
        <dbReference type="EMBL" id="BAQ71253.1"/>
    </source>
</evidence>
<dbReference type="Proteomes" id="UP000064912">
    <property type="component" value="Chromosome"/>
</dbReference>
<dbReference type="InterPro" id="IPR024411">
    <property type="entry name" value="Tail_terminator_phage"/>
</dbReference>
<dbReference type="EMBL" id="AP014800">
    <property type="protein sequence ID" value="BAQ71253.1"/>
    <property type="molecule type" value="Genomic_DNA"/>
</dbReference>
<accession>A0A0D6AWI8</accession>
<dbReference type="KEGG" id="rsu:NHU_04131"/>
<dbReference type="Pfam" id="PF12691">
    <property type="entry name" value="Phage_tail_terminator_6"/>
    <property type="match status" value="1"/>
</dbReference>
<evidence type="ECO:0000313" key="3">
    <source>
        <dbReference type="Proteomes" id="UP000064912"/>
    </source>
</evidence>
<evidence type="ECO:0000313" key="1">
    <source>
        <dbReference type="EMBL" id="BAQ67207.1"/>
    </source>
</evidence>
<gene>
    <name evidence="1" type="ORF">NHU_00035</name>
    <name evidence="2" type="ORF">NHU_04131</name>
</gene>
<protein>
    <recommendedName>
        <fullName evidence="4">DUF3168 domain-containing protein</fullName>
    </recommendedName>
</protein>
<dbReference type="KEGG" id="rsu:NHU_00035"/>
<name>A0A0D6AWI8_RHOSU</name>
<dbReference type="AlphaFoldDB" id="A0A0D6AWI8"/>
<organism evidence="1 3">
    <name type="scientific">Rhodovulum sulfidophilum</name>
    <name type="common">Rhodobacter sulfidophilus</name>
    <dbReference type="NCBI Taxonomy" id="35806"/>
    <lineage>
        <taxon>Bacteria</taxon>
        <taxon>Pseudomonadati</taxon>
        <taxon>Pseudomonadota</taxon>
        <taxon>Alphaproteobacteria</taxon>
        <taxon>Rhodobacterales</taxon>
        <taxon>Paracoccaceae</taxon>
        <taxon>Rhodovulum</taxon>
    </lineage>
</organism>
<sequence>MRSPAHDTALFLAAQGATGAFGGAEGWPVYVGREPLQPVDVVTCYDTGGEPGLLVDLRCPRVQVRVRSASYDAAWQRAAAIYKALVPPVVLAVPGAAILGWMPSSEIAFIGRDDEDRALFTLNFEILRDSAQPA</sequence>
<proteinExistence type="predicted"/>